<name>A0A6C0EKD1_9ZZZZ</name>
<reference evidence="1" key="1">
    <citation type="journal article" date="2020" name="Nature">
        <title>Giant virus diversity and host interactions through global metagenomics.</title>
        <authorList>
            <person name="Schulz F."/>
            <person name="Roux S."/>
            <person name="Paez-Espino D."/>
            <person name="Jungbluth S."/>
            <person name="Walsh D.A."/>
            <person name="Denef V.J."/>
            <person name="McMahon K.D."/>
            <person name="Konstantinidis K.T."/>
            <person name="Eloe-Fadrosh E.A."/>
            <person name="Kyrpides N.C."/>
            <person name="Woyke T."/>
        </authorList>
    </citation>
    <scope>NUCLEOTIDE SEQUENCE</scope>
    <source>
        <strain evidence="1">GVMAG-M-3300001351-8</strain>
    </source>
</reference>
<dbReference type="EMBL" id="MN738869">
    <property type="protein sequence ID" value="QHT29121.1"/>
    <property type="molecule type" value="Genomic_DNA"/>
</dbReference>
<sequence>MGFIAVFYKVLESYDINTLTEEKAQEYYDSSLEELGYLNILKENKRYIKVKITKPKTVIDTDSLKIWAQENEYPGSFTTGKVFSWCRRNQIPLTKNFDGSGKYRPNIRLFYKISKTRRKRRKRRVDFSN</sequence>
<proteinExistence type="predicted"/>
<accession>A0A6C0EKD1</accession>
<organism evidence="1">
    <name type="scientific">viral metagenome</name>
    <dbReference type="NCBI Taxonomy" id="1070528"/>
    <lineage>
        <taxon>unclassified sequences</taxon>
        <taxon>metagenomes</taxon>
        <taxon>organismal metagenomes</taxon>
    </lineage>
</organism>
<protein>
    <submittedName>
        <fullName evidence="1">Uncharacterized protein</fullName>
    </submittedName>
</protein>
<evidence type="ECO:0000313" key="1">
    <source>
        <dbReference type="EMBL" id="QHT29121.1"/>
    </source>
</evidence>
<dbReference type="AlphaFoldDB" id="A0A6C0EKD1"/>